<keyword evidence="2" id="KW-0813">Transport</keyword>
<sequence>MLAAADSIDDDLPIENSESDPVPDPVDSLSEKVMEQALEGKLEIQITDAVSEKETIKFKIQVKSDLQSYTESRGREFKVERTHHEFSWLHSSLSENQMYAGYLIPPKPQKPDFSSPSKQLHDISEKEEKLPKEDIAFLKTDLEDKYLAQFKKAVSTHEIFLNRICQHKILRNDHDLRIFLTFDGELNVRSKNTKERLTGWLRKGEMAIQAAFNDRVKDPDPFFEKNRVFINEYELRIDNGKRKSKEVTKEYGLISKELMAIMVEVKRMAASEAKNPEARKIALERCLNIVCRDLPKIQKWEGRMGSDTELKLVDLMRYYVAETESVKELLIRRQQSLDDLDRKNRDLEAAKIKNKNVQHFEARKTAAVEHKDKLASAGKEELVRFEKNREEAFVKNLEEHAALQLKHSRQKVNVLENMIKALEAAEGEL</sequence>
<dbReference type="InterPro" id="IPR036871">
    <property type="entry name" value="PX_dom_sf"/>
</dbReference>
<evidence type="ECO:0000256" key="3">
    <source>
        <dbReference type="SAM" id="MobiDB-lite"/>
    </source>
</evidence>
<evidence type="ECO:0000256" key="2">
    <source>
        <dbReference type="ARBA" id="ARBA00022927"/>
    </source>
</evidence>
<comment type="similarity">
    <text evidence="1">Belongs to the sorting nexin family.</text>
</comment>
<feature type="region of interest" description="Disordered" evidence="3">
    <location>
        <begin position="1"/>
        <end position="28"/>
    </location>
</feature>
<evidence type="ECO:0000313" key="5">
    <source>
        <dbReference type="EMBL" id="CAG5077963.1"/>
    </source>
</evidence>
<name>A0ABN7RJ26_OIKDI</name>
<reference evidence="5 6" key="1">
    <citation type="submission" date="2021-04" db="EMBL/GenBank/DDBJ databases">
        <authorList>
            <person name="Bliznina A."/>
        </authorList>
    </citation>
    <scope>NUCLEOTIDE SEQUENCE [LARGE SCALE GENOMIC DNA]</scope>
</reference>
<dbReference type="Gene3D" id="1.20.1270.60">
    <property type="entry name" value="Arfaptin homology (AH) domain/BAR domain"/>
    <property type="match status" value="1"/>
</dbReference>
<keyword evidence="6" id="KW-1185">Reference proteome</keyword>
<evidence type="ECO:0000259" key="4">
    <source>
        <dbReference type="PROSITE" id="PS50195"/>
    </source>
</evidence>
<dbReference type="PANTHER" id="PTHR45850">
    <property type="entry name" value="SORTING NEXIN FAMILY MEMBER"/>
    <property type="match status" value="1"/>
</dbReference>
<organism evidence="5 6">
    <name type="scientific">Oikopleura dioica</name>
    <name type="common">Tunicate</name>
    <dbReference type="NCBI Taxonomy" id="34765"/>
    <lineage>
        <taxon>Eukaryota</taxon>
        <taxon>Metazoa</taxon>
        <taxon>Chordata</taxon>
        <taxon>Tunicata</taxon>
        <taxon>Appendicularia</taxon>
        <taxon>Copelata</taxon>
        <taxon>Oikopleuridae</taxon>
        <taxon>Oikopleura</taxon>
    </lineage>
</organism>
<feature type="domain" description="PX" evidence="4">
    <location>
        <begin position="36"/>
        <end position="186"/>
    </location>
</feature>
<dbReference type="PANTHER" id="PTHR45850:SF1">
    <property type="entry name" value="SORTING NEXIN 6, ISOFORM B"/>
    <property type="match status" value="1"/>
</dbReference>
<gene>
    <name evidence="5" type="ORF">OKIOD_LOCUS413</name>
</gene>
<dbReference type="InterPro" id="IPR027267">
    <property type="entry name" value="AH/BAR_dom_sf"/>
</dbReference>
<dbReference type="Proteomes" id="UP001158576">
    <property type="component" value="Chromosome PAR"/>
</dbReference>
<proteinExistence type="inferred from homology"/>
<dbReference type="Pfam" id="PF00787">
    <property type="entry name" value="PX"/>
    <property type="match status" value="1"/>
</dbReference>
<dbReference type="Gene3D" id="3.30.1520.10">
    <property type="entry name" value="Phox-like domain"/>
    <property type="match status" value="1"/>
</dbReference>
<dbReference type="PROSITE" id="PS50195">
    <property type="entry name" value="PX"/>
    <property type="match status" value="1"/>
</dbReference>
<accession>A0ABN7RJ26</accession>
<dbReference type="SUPFAM" id="SSF64268">
    <property type="entry name" value="PX domain"/>
    <property type="match status" value="1"/>
</dbReference>
<evidence type="ECO:0000313" key="6">
    <source>
        <dbReference type="Proteomes" id="UP001158576"/>
    </source>
</evidence>
<dbReference type="EMBL" id="OU015568">
    <property type="protein sequence ID" value="CAG5077963.1"/>
    <property type="molecule type" value="Genomic_DNA"/>
</dbReference>
<evidence type="ECO:0000256" key="1">
    <source>
        <dbReference type="ARBA" id="ARBA00010883"/>
    </source>
</evidence>
<protein>
    <submittedName>
        <fullName evidence="5">Oidioi.mRNA.OKI2018_I69.PAR.g8855.t1.cds</fullName>
    </submittedName>
</protein>
<keyword evidence="2" id="KW-0653">Protein transport</keyword>
<dbReference type="InterPro" id="IPR001683">
    <property type="entry name" value="PX_dom"/>
</dbReference>